<feature type="region of interest" description="Disordered" evidence="1">
    <location>
        <begin position="450"/>
        <end position="555"/>
    </location>
</feature>
<keyword evidence="2" id="KW-0812">Transmembrane</keyword>
<comment type="caution">
    <text evidence="3">The sequence shown here is derived from an EMBL/GenBank/DDBJ whole genome shotgun (WGS) entry which is preliminary data.</text>
</comment>
<reference evidence="3" key="1">
    <citation type="submission" date="2023-04" db="EMBL/GenBank/DDBJ databases">
        <title>Black Yeasts Isolated from many extreme environments.</title>
        <authorList>
            <person name="Coleine C."/>
            <person name="Stajich J.E."/>
            <person name="Selbmann L."/>
        </authorList>
    </citation>
    <scope>NUCLEOTIDE SEQUENCE</scope>
    <source>
        <strain evidence="3">CCFEE 5312</strain>
    </source>
</reference>
<evidence type="ECO:0000256" key="2">
    <source>
        <dbReference type="SAM" id="Phobius"/>
    </source>
</evidence>
<feature type="compositionally biased region" description="Low complexity" evidence="1">
    <location>
        <begin position="140"/>
        <end position="169"/>
    </location>
</feature>
<keyword evidence="4" id="KW-1185">Reference proteome</keyword>
<name>A0AAJ0D7B4_9PEZI</name>
<feature type="compositionally biased region" description="Polar residues" evidence="1">
    <location>
        <begin position="170"/>
        <end position="181"/>
    </location>
</feature>
<gene>
    <name evidence="3" type="ORF">LTR09_010715</name>
</gene>
<keyword evidence="2" id="KW-0472">Membrane</keyword>
<feature type="region of interest" description="Disordered" evidence="1">
    <location>
        <begin position="381"/>
        <end position="419"/>
    </location>
</feature>
<feature type="compositionally biased region" description="Low complexity" evidence="1">
    <location>
        <begin position="279"/>
        <end position="297"/>
    </location>
</feature>
<feature type="compositionally biased region" description="Low complexity" evidence="1">
    <location>
        <begin position="450"/>
        <end position="459"/>
    </location>
</feature>
<feature type="transmembrane region" description="Helical" evidence="2">
    <location>
        <begin position="303"/>
        <end position="325"/>
    </location>
</feature>
<evidence type="ECO:0000313" key="4">
    <source>
        <dbReference type="Proteomes" id="UP001271007"/>
    </source>
</evidence>
<sequence length="555" mass="57568">MAPPHKKRRLSPSPSHTTLSASEPAATFVHSVEHLEDRQHLSAISQPAPHFVQEVHLQILERPVFLEQEYHHGLHRRQDGLVTVESVITTVDAAGSTILSTMTNILPTVTTPSTASTTPTSTSSTSTSNTSDGFIGSGTGATTSTSTNSSSTASTQSGTLQTSTGATLTHSHNNGTATHRQTGGTTSDSTSRTSLKPVFLTTRTNGNVRTFTRSNKPYVTTFADGEQMTICDRQGACRMSTQTNDEQSTFVQTFSSTDLAQSTVSSAAFIPGGVATQGTAASPTSTSPASNNDNSSAPPAGTIAGGVVGGAAGLAVILVIALMFLRWYKRRRQQGHQALPPSAAMSPVDNNTIASSRGAGMAERAGLMPFAAAVPGLFRHQNRSVEEPPSSERGFTRVSGRKLPSQFSEGMSSPPANMPLAAQHERDLSNASFYRDSYGFYGGPGGDTGAAAAGTGAAAVDSQETPPGGPSPEAEVAIALSPGPRRTPTVHTGGPYVMSPSSSVPTTPTGHSARSLTGPYNGPHSPTVPPVPAIVRSETPTSVADTRSSRFTEEV</sequence>
<dbReference type="Proteomes" id="UP001271007">
    <property type="component" value="Unassembled WGS sequence"/>
</dbReference>
<feature type="region of interest" description="Disordered" evidence="1">
    <location>
        <begin position="276"/>
        <end position="297"/>
    </location>
</feature>
<feature type="region of interest" description="Disordered" evidence="1">
    <location>
        <begin position="1"/>
        <end position="23"/>
    </location>
</feature>
<feature type="compositionally biased region" description="Polar residues" evidence="1">
    <location>
        <begin position="12"/>
        <end position="21"/>
    </location>
</feature>
<protein>
    <submittedName>
        <fullName evidence="3">Uncharacterized protein</fullName>
    </submittedName>
</protein>
<evidence type="ECO:0000313" key="3">
    <source>
        <dbReference type="EMBL" id="KAK3047890.1"/>
    </source>
</evidence>
<feature type="compositionally biased region" description="Low complexity" evidence="1">
    <location>
        <begin position="108"/>
        <end position="131"/>
    </location>
</feature>
<feature type="compositionally biased region" description="Basic residues" evidence="1">
    <location>
        <begin position="1"/>
        <end position="10"/>
    </location>
</feature>
<feature type="compositionally biased region" description="Low complexity" evidence="1">
    <location>
        <begin position="499"/>
        <end position="509"/>
    </location>
</feature>
<accession>A0AAJ0D7B4</accession>
<evidence type="ECO:0000256" key="1">
    <source>
        <dbReference type="SAM" id="MobiDB-lite"/>
    </source>
</evidence>
<proteinExistence type="predicted"/>
<dbReference type="EMBL" id="JAWDJX010000055">
    <property type="protein sequence ID" value="KAK3047890.1"/>
    <property type="molecule type" value="Genomic_DNA"/>
</dbReference>
<keyword evidence="2" id="KW-1133">Transmembrane helix</keyword>
<feature type="compositionally biased region" description="Low complexity" evidence="1">
    <location>
        <begin position="182"/>
        <end position="194"/>
    </location>
</feature>
<feature type="compositionally biased region" description="Polar residues" evidence="1">
    <location>
        <begin position="405"/>
        <end position="415"/>
    </location>
</feature>
<organism evidence="3 4">
    <name type="scientific">Extremus antarcticus</name>
    <dbReference type="NCBI Taxonomy" id="702011"/>
    <lineage>
        <taxon>Eukaryota</taxon>
        <taxon>Fungi</taxon>
        <taxon>Dikarya</taxon>
        <taxon>Ascomycota</taxon>
        <taxon>Pezizomycotina</taxon>
        <taxon>Dothideomycetes</taxon>
        <taxon>Dothideomycetidae</taxon>
        <taxon>Mycosphaerellales</taxon>
        <taxon>Extremaceae</taxon>
        <taxon>Extremus</taxon>
    </lineage>
</organism>
<dbReference type="AlphaFoldDB" id="A0AAJ0D7B4"/>
<feature type="region of interest" description="Disordered" evidence="1">
    <location>
        <begin position="108"/>
        <end position="195"/>
    </location>
</feature>